<reference evidence="4" key="2">
    <citation type="submission" date="2020-12" db="EMBL/GenBank/DDBJ databases">
        <title>New Spironucleus salmonicida genome in near-complete chromosomes.</title>
        <authorList>
            <person name="Xu F."/>
            <person name="Kurt Z."/>
            <person name="Jimenez-Gonzalez A."/>
            <person name="Astvaldsson A."/>
            <person name="Andersson J.O."/>
            <person name="Svard S.G."/>
        </authorList>
    </citation>
    <scope>NUCLEOTIDE SEQUENCE</scope>
    <source>
        <strain evidence="4">ATCC 50377</strain>
    </source>
</reference>
<dbReference type="VEuPathDB" id="GiardiaDB:SS50377_20789"/>
<evidence type="ECO:0000313" key="3">
    <source>
        <dbReference type="EMBL" id="EST47103.1"/>
    </source>
</evidence>
<name>V6LS66_9EUKA</name>
<organism evidence="3">
    <name type="scientific">Spironucleus salmonicida</name>
    <dbReference type="NCBI Taxonomy" id="348837"/>
    <lineage>
        <taxon>Eukaryota</taxon>
        <taxon>Metamonada</taxon>
        <taxon>Diplomonadida</taxon>
        <taxon>Hexamitidae</taxon>
        <taxon>Hexamitinae</taxon>
        <taxon>Spironucleus</taxon>
    </lineage>
</organism>
<dbReference type="InterPro" id="IPR001005">
    <property type="entry name" value="SANT/Myb"/>
</dbReference>
<dbReference type="InterPro" id="IPR017930">
    <property type="entry name" value="Myb_dom"/>
</dbReference>
<dbReference type="GO" id="GO:0003677">
    <property type="term" value="F:DNA binding"/>
    <property type="evidence" value="ECO:0007669"/>
    <property type="project" value="UniProtKB-KW"/>
</dbReference>
<dbReference type="Proteomes" id="UP000018208">
    <property type="component" value="Unassembled WGS sequence"/>
</dbReference>
<dbReference type="PROSITE" id="PS51294">
    <property type="entry name" value="HTH_MYB"/>
    <property type="match status" value="1"/>
</dbReference>
<keyword evidence="3" id="KW-0238">DNA-binding</keyword>
<gene>
    <name evidence="3" type="ORF">SS50377_12809</name>
    <name evidence="4" type="ORF">SS50377_20789</name>
</gene>
<dbReference type="AlphaFoldDB" id="V6LS66"/>
<dbReference type="InterPro" id="IPR009057">
    <property type="entry name" value="Homeodomain-like_sf"/>
</dbReference>
<accession>V6LS66</accession>
<protein>
    <submittedName>
        <fullName evidence="3">Myb-like DNA-binding domain-containing protein</fullName>
    </submittedName>
</protein>
<evidence type="ECO:0000313" key="4">
    <source>
        <dbReference type="EMBL" id="KAH0577436.1"/>
    </source>
</evidence>
<reference evidence="3 4" key="1">
    <citation type="journal article" date="2014" name="PLoS Genet.">
        <title>The Genome of Spironucleus salmonicida Highlights a Fish Pathogen Adapted to Fluctuating Environments.</title>
        <authorList>
            <person name="Xu F."/>
            <person name="Jerlstrom-Hultqvist J."/>
            <person name="Einarsson E."/>
            <person name="Astvaldsson A."/>
            <person name="Svard S.G."/>
            <person name="Andersson J.O."/>
        </authorList>
    </citation>
    <scope>NUCLEOTIDE SEQUENCE</scope>
    <source>
        <strain evidence="4">ATCC 50377</strain>
    </source>
</reference>
<dbReference type="OrthoDB" id="2143914at2759"/>
<dbReference type="Gene3D" id="1.10.10.60">
    <property type="entry name" value="Homeodomain-like"/>
    <property type="match status" value="1"/>
</dbReference>
<dbReference type="SUPFAM" id="SSF46689">
    <property type="entry name" value="Homeodomain-like"/>
    <property type="match status" value="1"/>
</dbReference>
<sequence>MTMHAKWTLAEQQLLREAIKDQCHTMEIDWTQISLKIPGKTPRQCSIRYHNIEKFSIQSGFFSSSQKTKWTTFMDQKVINVAENSGRNWKLVSQELGLGVSIVKNRFYVLQRKQEQKIPQIGVQPVCLTYSPFVFDLLDI</sequence>
<evidence type="ECO:0000259" key="1">
    <source>
        <dbReference type="PROSITE" id="PS50090"/>
    </source>
</evidence>
<evidence type="ECO:0000259" key="2">
    <source>
        <dbReference type="PROSITE" id="PS51294"/>
    </source>
</evidence>
<dbReference type="PROSITE" id="PS50090">
    <property type="entry name" value="MYB_LIKE"/>
    <property type="match status" value="1"/>
</dbReference>
<dbReference type="EMBL" id="AUWU02000001">
    <property type="protein sequence ID" value="KAH0577436.1"/>
    <property type="molecule type" value="Genomic_DNA"/>
</dbReference>
<dbReference type="SMART" id="SM00717">
    <property type="entry name" value="SANT"/>
    <property type="match status" value="2"/>
</dbReference>
<evidence type="ECO:0000313" key="5">
    <source>
        <dbReference type="Proteomes" id="UP000018208"/>
    </source>
</evidence>
<keyword evidence="5" id="KW-1185">Reference proteome</keyword>
<dbReference type="CDD" id="cd00167">
    <property type="entry name" value="SANT"/>
    <property type="match status" value="1"/>
</dbReference>
<dbReference type="Pfam" id="PF13921">
    <property type="entry name" value="Myb_DNA-bind_6"/>
    <property type="match status" value="1"/>
</dbReference>
<dbReference type="EMBL" id="KI546047">
    <property type="protein sequence ID" value="EST47103.1"/>
    <property type="molecule type" value="Genomic_DNA"/>
</dbReference>
<proteinExistence type="predicted"/>
<feature type="domain" description="Myb-like" evidence="1">
    <location>
        <begin position="6"/>
        <end position="53"/>
    </location>
</feature>
<feature type="domain" description="HTH myb-type" evidence="2">
    <location>
        <begin position="1"/>
        <end position="57"/>
    </location>
</feature>